<comment type="caution">
    <text evidence="1">The sequence shown here is derived from an EMBL/GenBank/DDBJ whole genome shotgun (WGS) entry which is preliminary data.</text>
</comment>
<name>A0AAV4IWQ5_9GAST</name>
<protein>
    <recommendedName>
        <fullName evidence="3">Secreted protein</fullName>
    </recommendedName>
</protein>
<reference evidence="1 2" key="1">
    <citation type="journal article" date="2021" name="Elife">
        <title>Chloroplast acquisition without the gene transfer in kleptoplastic sea slugs, Plakobranchus ocellatus.</title>
        <authorList>
            <person name="Maeda T."/>
            <person name="Takahashi S."/>
            <person name="Yoshida T."/>
            <person name="Shimamura S."/>
            <person name="Takaki Y."/>
            <person name="Nagai Y."/>
            <person name="Toyoda A."/>
            <person name="Suzuki Y."/>
            <person name="Arimoto A."/>
            <person name="Ishii H."/>
            <person name="Satoh N."/>
            <person name="Nishiyama T."/>
            <person name="Hasebe M."/>
            <person name="Maruyama T."/>
            <person name="Minagawa J."/>
            <person name="Obokata J."/>
            <person name="Shigenobu S."/>
        </authorList>
    </citation>
    <scope>NUCLEOTIDE SEQUENCE [LARGE SCALE GENOMIC DNA]</scope>
</reference>
<evidence type="ECO:0008006" key="3">
    <source>
        <dbReference type="Google" id="ProtNLM"/>
    </source>
</evidence>
<dbReference type="Proteomes" id="UP000762676">
    <property type="component" value="Unassembled WGS sequence"/>
</dbReference>
<evidence type="ECO:0000313" key="2">
    <source>
        <dbReference type="Proteomes" id="UP000762676"/>
    </source>
</evidence>
<dbReference type="AlphaFoldDB" id="A0AAV4IWQ5"/>
<accession>A0AAV4IWQ5</accession>
<evidence type="ECO:0000313" key="1">
    <source>
        <dbReference type="EMBL" id="GFS12936.1"/>
    </source>
</evidence>
<sequence length="98" mass="11147">MPQQTSIFACSWVPIVQVVGLVKVRVNCFPKVIATWHGQESNPRPSDLESESLTTPPRCPYMFMSNVAQKQQRFDCYVSVSFGLTSADCRVHTLQQRR</sequence>
<gene>
    <name evidence="1" type="ORF">ElyMa_003123700</name>
</gene>
<dbReference type="EMBL" id="BMAT01006452">
    <property type="protein sequence ID" value="GFS12936.1"/>
    <property type="molecule type" value="Genomic_DNA"/>
</dbReference>
<keyword evidence="2" id="KW-1185">Reference proteome</keyword>
<organism evidence="1 2">
    <name type="scientific">Elysia marginata</name>
    <dbReference type="NCBI Taxonomy" id="1093978"/>
    <lineage>
        <taxon>Eukaryota</taxon>
        <taxon>Metazoa</taxon>
        <taxon>Spiralia</taxon>
        <taxon>Lophotrochozoa</taxon>
        <taxon>Mollusca</taxon>
        <taxon>Gastropoda</taxon>
        <taxon>Heterobranchia</taxon>
        <taxon>Euthyneura</taxon>
        <taxon>Panpulmonata</taxon>
        <taxon>Sacoglossa</taxon>
        <taxon>Placobranchoidea</taxon>
        <taxon>Plakobranchidae</taxon>
        <taxon>Elysia</taxon>
    </lineage>
</organism>
<proteinExistence type="predicted"/>